<keyword evidence="3" id="KW-1185">Reference proteome</keyword>
<dbReference type="EMBL" id="MU825879">
    <property type="protein sequence ID" value="KAJ7385662.1"/>
    <property type="molecule type" value="Genomic_DNA"/>
</dbReference>
<dbReference type="AlphaFoldDB" id="A0A9X0D396"/>
<sequence>MAESNFPCKLGFHSNASHGVPSVSPPLLLSDEARHLVYVFCDQGENSIKTHKHRYQRRYCSLCRHFHQEADYKDGFEKYFSRRETTKNSGSTGRIEQENVDRTYEGNTNGLQANAALRSEEENWRTLSVEGLKLYKTSGKTSKKSISKKPEFGKEGDLHGKEESDKHFSARSGCRELLAVKHVIHVVRCGTSA</sequence>
<feature type="compositionally biased region" description="Basic and acidic residues" evidence="1">
    <location>
        <begin position="148"/>
        <end position="168"/>
    </location>
</feature>
<dbReference type="Proteomes" id="UP001163046">
    <property type="component" value="Unassembled WGS sequence"/>
</dbReference>
<evidence type="ECO:0000313" key="2">
    <source>
        <dbReference type="EMBL" id="KAJ7385662.1"/>
    </source>
</evidence>
<proteinExistence type="predicted"/>
<gene>
    <name evidence="2" type="ORF">OS493_013688</name>
</gene>
<dbReference type="OrthoDB" id="10572159at2759"/>
<evidence type="ECO:0000256" key="1">
    <source>
        <dbReference type="SAM" id="MobiDB-lite"/>
    </source>
</evidence>
<reference evidence="2" key="1">
    <citation type="submission" date="2023-01" db="EMBL/GenBank/DDBJ databases">
        <title>Genome assembly of the deep-sea coral Lophelia pertusa.</title>
        <authorList>
            <person name="Herrera S."/>
            <person name="Cordes E."/>
        </authorList>
    </citation>
    <scope>NUCLEOTIDE SEQUENCE</scope>
    <source>
        <strain evidence="2">USNM1676648</strain>
        <tissue evidence="2">Polyp</tissue>
    </source>
</reference>
<feature type="region of interest" description="Disordered" evidence="1">
    <location>
        <begin position="143"/>
        <end position="168"/>
    </location>
</feature>
<protein>
    <submittedName>
        <fullName evidence="2">Uncharacterized protein</fullName>
    </submittedName>
</protein>
<evidence type="ECO:0000313" key="3">
    <source>
        <dbReference type="Proteomes" id="UP001163046"/>
    </source>
</evidence>
<comment type="caution">
    <text evidence="2">The sequence shown here is derived from an EMBL/GenBank/DDBJ whole genome shotgun (WGS) entry which is preliminary data.</text>
</comment>
<organism evidence="2 3">
    <name type="scientific">Desmophyllum pertusum</name>
    <dbReference type="NCBI Taxonomy" id="174260"/>
    <lineage>
        <taxon>Eukaryota</taxon>
        <taxon>Metazoa</taxon>
        <taxon>Cnidaria</taxon>
        <taxon>Anthozoa</taxon>
        <taxon>Hexacorallia</taxon>
        <taxon>Scleractinia</taxon>
        <taxon>Caryophylliina</taxon>
        <taxon>Caryophylliidae</taxon>
        <taxon>Desmophyllum</taxon>
    </lineage>
</organism>
<name>A0A9X0D396_9CNID</name>
<accession>A0A9X0D396</accession>